<reference evidence="9 10" key="1">
    <citation type="journal article" date="2023" name="Microbiol. Spectr.">
        <title>Symbiosis of Carpenter Bees with Uncharacterized Lactic Acid Bacteria Showing NAD Auxotrophy.</title>
        <authorList>
            <person name="Kawasaki S."/>
            <person name="Ozawa K."/>
            <person name="Mori T."/>
            <person name="Yamamoto A."/>
            <person name="Ito M."/>
            <person name="Ohkuma M."/>
            <person name="Sakamoto M."/>
            <person name="Matsutani M."/>
        </authorList>
    </citation>
    <scope>NUCLEOTIDE SEQUENCE [LARGE SCALE GENOMIC DNA]</scope>
    <source>
        <strain evidence="9 10">Kim32-2</strain>
    </source>
</reference>
<evidence type="ECO:0000313" key="10">
    <source>
        <dbReference type="Proteomes" id="UP001321741"/>
    </source>
</evidence>
<dbReference type="Pfam" id="PF04093">
    <property type="entry name" value="MreD"/>
    <property type="match status" value="1"/>
</dbReference>
<evidence type="ECO:0000256" key="1">
    <source>
        <dbReference type="ARBA" id="ARBA00004651"/>
    </source>
</evidence>
<accession>A0ABN6SLA5</accession>
<comment type="subcellular location">
    <subcellularLocation>
        <location evidence="1">Cell membrane</location>
        <topology evidence="1">Multi-pass membrane protein</topology>
    </subcellularLocation>
</comment>
<keyword evidence="7 8" id="KW-0472">Membrane</keyword>
<evidence type="ECO:0000256" key="3">
    <source>
        <dbReference type="ARBA" id="ARBA00022475"/>
    </source>
</evidence>
<proteinExistence type="inferred from homology"/>
<dbReference type="Proteomes" id="UP001321741">
    <property type="component" value="Chromosome"/>
</dbReference>
<feature type="transmembrane region" description="Helical" evidence="8">
    <location>
        <begin position="6"/>
        <end position="23"/>
    </location>
</feature>
<dbReference type="NCBIfam" id="TIGR03426">
    <property type="entry name" value="shape_MreD"/>
    <property type="match status" value="1"/>
</dbReference>
<evidence type="ECO:0000256" key="5">
    <source>
        <dbReference type="ARBA" id="ARBA00022960"/>
    </source>
</evidence>
<keyword evidence="6 8" id="KW-1133">Transmembrane helix</keyword>
<comment type="similarity">
    <text evidence="2">Belongs to the MreD family.</text>
</comment>
<evidence type="ECO:0000256" key="7">
    <source>
        <dbReference type="ARBA" id="ARBA00023136"/>
    </source>
</evidence>
<keyword evidence="10" id="KW-1185">Reference proteome</keyword>
<evidence type="ECO:0000256" key="8">
    <source>
        <dbReference type="SAM" id="Phobius"/>
    </source>
</evidence>
<sequence length="175" mass="19620">MRSLQKFTLAFVLYLMLALDASLSLVLHQFLALAGGINLLLPISVMLIALFDDMNQKEIWLALGAGIVSDFYFFGVLGLYTVALPGICWLLQRSARFLPEVFWARIVAVLLAVVALCIYSWLVLNITGLARVPLLELLVSLGSTLVWSFGFATLTYKMWAWLATSYPFMVKRSNY</sequence>
<evidence type="ECO:0000256" key="6">
    <source>
        <dbReference type="ARBA" id="ARBA00022989"/>
    </source>
</evidence>
<feature type="transmembrane region" description="Helical" evidence="8">
    <location>
        <begin position="71"/>
        <end position="91"/>
    </location>
</feature>
<evidence type="ECO:0000313" key="9">
    <source>
        <dbReference type="EMBL" id="BDR60389.1"/>
    </source>
</evidence>
<dbReference type="EMBL" id="AP026803">
    <property type="protein sequence ID" value="BDR60389.1"/>
    <property type="molecule type" value="Genomic_DNA"/>
</dbReference>
<protein>
    <submittedName>
        <fullName evidence="9">Rod shape-determining protein MreD</fullName>
    </submittedName>
</protein>
<dbReference type="RefSeq" id="WP_317638095.1">
    <property type="nucleotide sequence ID" value="NZ_AP026803.1"/>
</dbReference>
<keyword evidence="5" id="KW-0133">Cell shape</keyword>
<evidence type="ECO:0000256" key="2">
    <source>
        <dbReference type="ARBA" id="ARBA00007776"/>
    </source>
</evidence>
<name>A0ABN6SLA5_9LACO</name>
<keyword evidence="3" id="KW-1003">Cell membrane</keyword>
<keyword evidence="4 8" id="KW-0812">Transmembrane</keyword>
<dbReference type="InterPro" id="IPR007227">
    <property type="entry name" value="Cell_shape_determining_MreD"/>
</dbReference>
<evidence type="ECO:0000256" key="4">
    <source>
        <dbReference type="ARBA" id="ARBA00022692"/>
    </source>
</evidence>
<feature type="transmembrane region" description="Helical" evidence="8">
    <location>
        <begin position="144"/>
        <end position="163"/>
    </location>
</feature>
<feature type="transmembrane region" description="Helical" evidence="8">
    <location>
        <begin position="30"/>
        <end position="51"/>
    </location>
</feature>
<feature type="transmembrane region" description="Helical" evidence="8">
    <location>
        <begin position="103"/>
        <end position="124"/>
    </location>
</feature>
<gene>
    <name evidence="9" type="primary">mreD</name>
    <name evidence="9" type="ORF">KIM322_06500</name>
</gene>
<organism evidence="9 10">
    <name type="scientific">Lactobacillus xylocopicola</name>
    <dbReference type="NCBI Taxonomy" id="2976676"/>
    <lineage>
        <taxon>Bacteria</taxon>
        <taxon>Bacillati</taxon>
        <taxon>Bacillota</taxon>
        <taxon>Bacilli</taxon>
        <taxon>Lactobacillales</taxon>
        <taxon>Lactobacillaceae</taxon>
        <taxon>Lactobacillus</taxon>
    </lineage>
</organism>